<dbReference type="Gene3D" id="3.40.630.30">
    <property type="match status" value="1"/>
</dbReference>
<evidence type="ECO:0000313" key="1">
    <source>
        <dbReference type="EMBL" id="MFD2866931.1"/>
    </source>
</evidence>
<dbReference type="EMBL" id="JBHUOR010000002">
    <property type="protein sequence ID" value="MFD2866931.1"/>
    <property type="molecule type" value="Genomic_DNA"/>
</dbReference>
<keyword evidence="2" id="KW-1185">Reference proteome</keyword>
<name>A0ABW5XVD8_9BACL</name>
<accession>A0ABW5XVD8</accession>
<dbReference type="SUPFAM" id="SSF55729">
    <property type="entry name" value="Acyl-CoA N-acyltransferases (Nat)"/>
    <property type="match status" value="1"/>
</dbReference>
<organism evidence="1 2">
    <name type="scientific">Kurthia populi</name>
    <dbReference type="NCBI Taxonomy" id="1562132"/>
    <lineage>
        <taxon>Bacteria</taxon>
        <taxon>Bacillati</taxon>
        <taxon>Bacillota</taxon>
        <taxon>Bacilli</taxon>
        <taxon>Bacillales</taxon>
        <taxon>Caryophanaceae</taxon>
        <taxon>Kurthia</taxon>
    </lineage>
</organism>
<reference evidence="2" key="1">
    <citation type="journal article" date="2019" name="Int. J. Syst. Evol. Microbiol.">
        <title>The Global Catalogue of Microorganisms (GCM) 10K type strain sequencing project: providing services to taxonomists for standard genome sequencing and annotation.</title>
        <authorList>
            <consortium name="The Broad Institute Genomics Platform"/>
            <consortium name="The Broad Institute Genome Sequencing Center for Infectious Disease"/>
            <person name="Wu L."/>
            <person name="Ma J."/>
        </authorList>
    </citation>
    <scope>NUCLEOTIDE SEQUENCE [LARGE SCALE GENOMIC DNA]</scope>
    <source>
        <strain evidence="2">KCTC 33522</strain>
    </source>
</reference>
<comment type="caution">
    <text evidence="1">The sequence shown here is derived from an EMBL/GenBank/DDBJ whole genome shotgun (WGS) entry which is preliminary data.</text>
</comment>
<proteinExistence type="predicted"/>
<protein>
    <submittedName>
        <fullName evidence="1">GNAT family N-acetyltransferase</fullName>
    </submittedName>
</protein>
<dbReference type="RefSeq" id="WP_380146386.1">
    <property type="nucleotide sequence ID" value="NZ_JBHUOR010000002.1"/>
</dbReference>
<gene>
    <name evidence="1" type="ORF">ACFSY7_00055</name>
</gene>
<evidence type="ECO:0000313" key="2">
    <source>
        <dbReference type="Proteomes" id="UP001597568"/>
    </source>
</evidence>
<dbReference type="Proteomes" id="UP001597568">
    <property type="component" value="Unassembled WGS sequence"/>
</dbReference>
<sequence>MALFYEGMLGETPVTMQKLTMAHLAELEMLQQKVYDALPDKNTLQPLSTAEFTNILSGNGLLMGVYAEGELIAFRALLDPQDDPEHLGVDCGVAKEKLSRVFYQEISNVSPDWRGYGLQKLMAQVIMEAADLTRYDYVCATVKPYNIPSLKDKFSQGLVVKGLKLKYGGKLRYIFFKDLKAASPIYQEEKTISMSDTEAQQTLLKAGYVGTGLIKNNDDFEIVYKK</sequence>
<dbReference type="InterPro" id="IPR016181">
    <property type="entry name" value="Acyl_CoA_acyltransferase"/>
</dbReference>